<protein>
    <submittedName>
        <fullName evidence="1">Uncharacterized protein</fullName>
    </submittedName>
</protein>
<dbReference type="RefSeq" id="XP_007839246.1">
    <property type="nucleotide sequence ID" value="XM_007841055.1"/>
</dbReference>
<dbReference type="GeneID" id="19277487"/>
<sequence length="350" mass="40691">MFATQLAPDNAKAWHDVVKFFRACGIKFPETGHDIAVLVLCFTAPHWDVYMPWLLTCWKSAEDFIHSAGTNMIDLVTMAGCTYTAFTTLQPVTQPDFYHSPPVERARKISVHGPTCDHRVFRKFLHEDAIIKRDDAVEIAKEGINILSLATRSFVESRDYNTKYDQAGWNKLMQELVLKTGDFNLEQEAYSHYDIKSVYEAEARSGNPFMVCILSAINCFPKRRFHSRKLSLERHLQIEVHRWLQVLQDCEIDLEAYGQREHGMIFRKGKRPLLIHDYKETWLWTGFSWGSNPSDWVFHVDRVVERFSDDFWRLIDNPIQQVPGAWIEDEDLHSDLSDSELEDGLDDDSE</sequence>
<dbReference type="Proteomes" id="UP000030651">
    <property type="component" value="Unassembled WGS sequence"/>
</dbReference>
<organism evidence="1 2">
    <name type="scientific">Pestalotiopsis fici (strain W106-1 / CGMCC3.15140)</name>
    <dbReference type="NCBI Taxonomy" id="1229662"/>
    <lineage>
        <taxon>Eukaryota</taxon>
        <taxon>Fungi</taxon>
        <taxon>Dikarya</taxon>
        <taxon>Ascomycota</taxon>
        <taxon>Pezizomycotina</taxon>
        <taxon>Sordariomycetes</taxon>
        <taxon>Xylariomycetidae</taxon>
        <taxon>Amphisphaeriales</taxon>
        <taxon>Sporocadaceae</taxon>
        <taxon>Pestalotiopsis</taxon>
    </lineage>
</organism>
<dbReference type="KEGG" id="pfy:PFICI_12474"/>
<accession>W3WNN5</accession>
<proteinExistence type="predicted"/>
<evidence type="ECO:0000313" key="2">
    <source>
        <dbReference type="Proteomes" id="UP000030651"/>
    </source>
</evidence>
<dbReference type="EMBL" id="KI912118">
    <property type="protein sequence ID" value="ETS75530.1"/>
    <property type="molecule type" value="Genomic_DNA"/>
</dbReference>
<reference evidence="2" key="1">
    <citation type="journal article" date="2015" name="BMC Genomics">
        <title>Genomic and transcriptomic analysis of the endophytic fungus Pestalotiopsis fici reveals its lifestyle and high potential for synthesis of natural products.</title>
        <authorList>
            <person name="Wang X."/>
            <person name="Zhang X."/>
            <person name="Liu L."/>
            <person name="Xiang M."/>
            <person name="Wang W."/>
            <person name="Sun X."/>
            <person name="Che Y."/>
            <person name="Guo L."/>
            <person name="Liu G."/>
            <person name="Guo L."/>
            <person name="Wang C."/>
            <person name="Yin W.B."/>
            <person name="Stadler M."/>
            <person name="Zhang X."/>
            <person name="Liu X."/>
        </authorList>
    </citation>
    <scope>NUCLEOTIDE SEQUENCE [LARGE SCALE GENOMIC DNA]</scope>
    <source>
        <strain evidence="2">W106-1 / CGMCC3.15140</strain>
    </source>
</reference>
<dbReference type="InParanoid" id="W3WNN5"/>
<keyword evidence="2" id="KW-1185">Reference proteome</keyword>
<gene>
    <name evidence="1" type="ORF">PFICI_12474</name>
</gene>
<dbReference type="HOGENOM" id="CLU_792511_0_0_1"/>
<name>W3WNN5_PESFW</name>
<evidence type="ECO:0000313" key="1">
    <source>
        <dbReference type="EMBL" id="ETS75530.1"/>
    </source>
</evidence>
<dbReference type="OrthoDB" id="3914591at2759"/>
<dbReference type="AlphaFoldDB" id="W3WNN5"/>